<evidence type="ECO:0000313" key="2">
    <source>
        <dbReference type="Proteomes" id="UP000198122"/>
    </source>
</evidence>
<protein>
    <submittedName>
        <fullName evidence="1">Uncharacterized protein</fullName>
    </submittedName>
</protein>
<accession>A0A212TA07</accession>
<dbReference type="EMBL" id="FYEZ01000001">
    <property type="protein sequence ID" value="SNC62878.1"/>
    <property type="molecule type" value="Genomic_DNA"/>
</dbReference>
<gene>
    <name evidence="1" type="ORF">SAMN05445756_0786</name>
</gene>
<sequence>MTDAGAADHTAAVDAVRRALASREAALAAGARAEQELVDAVHAARRVGLSWQQLADLLGVTRQAAAQRFGGGGPTDAPPVPGRSPMYDHGGPVDDPVGDRVGRLATTALERLLEHDIATLRRLLSSTARRQLTHQVLSELAEELPDAVGPVWRLEPPTTHTPEGAVPATGALPLIARIELVAEHGRPVAHVLVGRAGSIAGLSIRPSDAHESWPL</sequence>
<keyword evidence="2" id="KW-1185">Reference proteome</keyword>
<reference evidence="1 2" key="1">
    <citation type="submission" date="2017-06" db="EMBL/GenBank/DDBJ databases">
        <authorList>
            <person name="Kim H.J."/>
            <person name="Triplett B.A."/>
        </authorList>
    </citation>
    <scope>NUCLEOTIDE SEQUENCE [LARGE SCALE GENOMIC DNA]</scope>
    <source>
        <strain evidence="1 2">DSM 22179</strain>
    </source>
</reference>
<proteinExistence type="predicted"/>
<organism evidence="1 2">
    <name type="scientific">Kytococcus aerolatus</name>
    <dbReference type="NCBI Taxonomy" id="592308"/>
    <lineage>
        <taxon>Bacteria</taxon>
        <taxon>Bacillati</taxon>
        <taxon>Actinomycetota</taxon>
        <taxon>Actinomycetes</taxon>
        <taxon>Micrococcales</taxon>
        <taxon>Kytococcaceae</taxon>
        <taxon>Kytococcus</taxon>
    </lineage>
</organism>
<dbReference type="Proteomes" id="UP000198122">
    <property type="component" value="Unassembled WGS sequence"/>
</dbReference>
<dbReference type="AlphaFoldDB" id="A0A212TA07"/>
<dbReference type="RefSeq" id="WP_088817727.1">
    <property type="nucleotide sequence ID" value="NZ_FYEZ01000001.1"/>
</dbReference>
<dbReference type="OrthoDB" id="3579809at2"/>
<evidence type="ECO:0000313" key="1">
    <source>
        <dbReference type="EMBL" id="SNC62878.1"/>
    </source>
</evidence>
<name>A0A212TA07_9MICO</name>